<dbReference type="Proteomes" id="UP000663651">
    <property type="component" value="Chromosome"/>
</dbReference>
<dbReference type="RefSeq" id="WP_207165053.1">
    <property type="nucleotide sequence ID" value="NZ_CP071382.1"/>
</dbReference>
<evidence type="ECO:0000313" key="3">
    <source>
        <dbReference type="Proteomes" id="UP000663651"/>
    </source>
</evidence>
<dbReference type="EMBL" id="CP071382">
    <property type="protein sequence ID" value="QSV47112.1"/>
    <property type="molecule type" value="Genomic_DNA"/>
</dbReference>
<name>A0ABX7Q6M6_9BACT</name>
<sequence length="108" mass="12929">MEKSTAELLIDFYRDYLQPEFAAIREKQAEHDEKFLEVLDHFDSLYKQVGRLEDEYLMLVHGLKRIEDSLEGKIVKRSDLDKRLKEIKEQFSQLQTRLESVERQLARA</sequence>
<evidence type="ECO:0000313" key="2">
    <source>
        <dbReference type="EMBL" id="QSV47112.1"/>
    </source>
</evidence>
<gene>
    <name evidence="2" type="ORF">JZM60_07585</name>
</gene>
<keyword evidence="1" id="KW-0175">Coiled coil</keyword>
<accession>A0ABX7Q6M6</accession>
<proteinExistence type="predicted"/>
<protein>
    <submittedName>
        <fullName evidence="2">Uncharacterized protein</fullName>
    </submittedName>
</protein>
<feature type="coiled-coil region" evidence="1">
    <location>
        <begin position="77"/>
        <end position="104"/>
    </location>
</feature>
<reference evidence="2 3" key="1">
    <citation type="submission" date="2021-03" db="EMBL/GenBank/DDBJ databases">
        <title>Geobacter metallireducens gen. nov. sp. nov., a microorganism capable of coupling the complete oxidation of organic compounds to the reduction of iron and other metals.</title>
        <authorList>
            <person name="Li Y."/>
        </authorList>
    </citation>
    <scope>NUCLEOTIDE SEQUENCE [LARGE SCALE GENOMIC DNA]</scope>
    <source>
        <strain evidence="2 3">Jerry-YX</strain>
    </source>
</reference>
<organism evidence="2 3">
    <name type="scientific">Geobacter benzoatilyticus</name>
    <dbReference type="NCBI Taxonomy" id="2815309"/>
    <lineage>
        <taxon>Bacteria</taxon>
        <taxon>Pseudomonadati</taxon>
        <taxon>Thermodesulfobacteriota</taxon>
        <taxon>Desulfuromonadia</taxon>
        <taxon>Geobacterales</taxon>
        <taxon>Geobacteraceae</taxon>
        <taxon>Geobacter</taxon>
    </lineage>
</organism>
<evidence type="ECO:0000256" key="1">
    <source>
        <dbReference type="SAM" id="Coils"/>
    </source>
</evidence>
<keyword evidence="3" id="KW-1185">Reference proteome</keyword>